<sequence length="232" mass="25472">MSNPEPLHRDGYALLRQAVPAEWLEELRATFDAGVKPSDQWPVPRGRDWRHSLLDLDPRVRAVCRLPSLLAVVGELIGERYFLAQAEGREPLAGGGHQQLHRDLSTYRPGDIANALVFLDDYGPGNGATRIVPASHRPEPGEPPFDFSDESRSVQLSGSAGDVLVFDVDLVHAGSLNLLGTRRRSLLIAYCAEALHASHLQTAGLRGIRMEGVEWFEPPAAESDRTQVDPFG</sequence>
<keyword evidence="5" id="KW-1185">Reference proteome</keyword>
<evidence type="ECO:0000256" key="1">
    <source>
        <dbReference type="ARBA" id="ARBA00001954"/>
    </source>
</evidence>
<protein>
    <recommendedName>
        <fullName evidence="6">Phytanoyl-CoA dioxygenase</fullName>
    </recommendedName>
</protein>
<dbReference type="EMBL" id="BQKM01000029">
    <property type="protein sequence ID" value="GJN56251.1"/>
    <property type="molecule type" value="Genomic_DNA"/>
</dbReference>
<dbReference type="SUPFAM" id="SSF51197">
    <property type="entry name" value="Clavaminate synthase-like"/>
    <property type="match status" value="1"/>
</dbReference>
<evidence type="ECO:0000313" key="5">
    <source>
        <dbReference type="Proteomes" id="UP001054892"/>
    </source>
</evidence>
<dbReference type="GO" id="GO:0005506">
    <property type="term" value="F:iron ion binding"/>
    <property type="evidence" value="ECO:0007669"/>
    <property type="project" value="UniProtKB-ARBA"/>
</dbReference>
<proteinExistence type="predicted"/>
<evidence type="ECO:0000313" key="3">
    <source>
        <dbReference type="EMBL" id="GJN56251.1"/>
    </source>
</evidence>
<dbReference type="Gene3D" id="2.60.120.620">
    <property type="entry name" value="q2cbj1_9rhob like domain"/>
    <property type="match status" value="1"/>
</dbReference>
<dbReference type="InterPro" id="IPR008775">
    <property type="entry name" value="Phytyl_CoA_dOase-like"/>
</dbReference>
<dbReference type="Pfam" id="PF05721">
    <property type="entry name" value="PhyH"/>
    <property type="match status" value="1"/>
</dbReference>
<name>A0A6J4E616_9PSED</name>
<evidence type="ECO:0008006" key="6">
    <source>
        <dbReference type="Google" id="ProtNLM"/>
    </source>
</evidence>
<dbReference type="Proteomes" id="UP001054892">
    <property type="component" value="Unassembled WGS sequence"/>
</dbReference>
<dbReference type="EMBL" id="AP023189">
    <property type="protein sequence ID" value="BCG25267.1"/>
    <property type="molecule type" value="Genomic_DNA"/>
</dbReference>
<evidence type="ECO:0000313" key="4">
    <source>
        <dbReference type="Proteomes" id="UP000509383"/>
    </source>
</evidence>
<dbReference type="PANTHER" id="PTHR20883:SF48">
    <property type="entry name" value="ECTOINE DIOXYGENASE"/>
    <property type="match status" value="1"/>
</dbReference>
<dbReference type="Proteomes" id="UP000509383">
    <property type="component" value="Chromosome"/>
</dbReference>
<accession>A0A6J4E616</accession>
<dbReference type="GO" id="GO:0016706">
    <property type="term" value="F:2-oxoglutarate-dependent dioxygenase activity"/>
    <property type="evidence" value="ECO:0007669"/>
    <property type="project" value="UniProtKB-ARBA"/>
</dbReference>
<dbReference type="KEGG" id="ptw:TUM18999_34580"/>
<reference evidence="2 4" key="1">
    <citation type="submission" date="2020-05" db="EMBL/GenBank/DDBJ databases">
        <title>Characterization of novel class B3 metallo-beta-lactamase from novel Pseudomonas species.</title>
        <authorList>
            <person name="Yamada K."/>
            <person name="Aoki K."/>
            <person name="Ishii Y."/>
        </authorList>
    </citation>
    <scope>NUCLEOTIDE SEQUENCE [LARGE SCALE GENOMIC DNA]</scope>
    <source>
        <strain evidence="2 4">TUM18999</strain>
        <strain evidence="3 5">TUM20286</strain>
    </source>
</reference>
<gene>
    <name evidence="2" type="ORF">TUM18999_34580</name>
    <name evidence="3" type="ORF">TUM20286_60030</name>
</gene>
<comment type="cofactor">
    <cofactor evidence="1">
        <name>Fe(2+)</name>
        <dbReference type="ChEBI" id="CHEBI:29033"/>
    </cofactor>
</comment>
<dbReference type="AlphaFoldDB" id="A0A6J4E616"/>
<dbReference type="PANTHER" id="PTHR20883">
    <property type="entry name" value="PHYTANOYL-COA DIOXYGENASE DOMAIN CONTAINING 1"/>
    <property type="match status" value="1"/>
</dbReference>
<evidence type="ECO:0000313" key="2">
    <source>
        <dbReference type="EMBL" id="BCG25267.1"/>
    </source>
</evidence>
<dbReference type="RefSeq" id="WP_173179563.1">
    <property type="nucleotide sequence ID" value="NZ_AP023189.1"/>
</dbReference>
<organism evidence="2 4">
    <name type="scientific">Pseudomonas tohonis</name>
    <dbReference type="NCBI Taxonomy" id="2725477"/>
    <lineage>
        <taxon>Bacteria</taxon>
        <taxon>Pseudomonadati</taxon>
        <taxon>Pseudomonadota</taxon>
        <taxon>Gammaproteobacteria</taxon>
        <taxon>Pseudomonadales</taxon>
        <taxon>Pseudomonadaceae</taxon>
        <taxon>Pseudomonas</taxon>
    </lineage>
</organism>